<accession>A0AAD7JD80</accession>
<gene>
    <name evidence="1" type="ORF">DFH07DRAFT_1021358</name>
</gene>
<dbReference type="EMBL" id="JARJLG010000047">
    <property type="protein sequence ID" value="KAJ7760865.1"/>
    <property type="molecule type" value="Genomic_DNA"/>
</dbReference>
<proteinExistence type="predicted"/>
<protein>
    <submittedName>
        <fullName evidence="1">Uncharacterized protein</fullName>
    </submittedName>
</protein>
<comment type="caution">
    <text evidence="1">The sequence shown here is derived from an EMBL/GenBank/DDBJ whole genome shotgun (WGS) entry which is preliminary data.</text>
</comment>
<name>A0AAD7JD80_9AGAR</name>
<dbReference type="AlphaFoldDB" id="A0AAD7JD80"/>
<evidence type="ECO:0000313" key="2">
    <source>
        <dbReference type="Proteomes" id="UP001215280"/>
    </source>
</evidence>
<organism evidence="1 2">
    <name type="scientific">Mycena maculata</name>
    <dbReference type="NCBI Taxonomy" id="230809"/>
    <lineage>
        <taxon>Eukaryota</taxon>
        <taxon>Fungi</taxon>
        <taxon>Dikarya</taxon>
        <taxon>Basidiomycota</taxon>
        <taxon>Agaricomycotina</taxon>
        <taxon>Agaricomycetes</taxon>
        <taxon>Agaricomycetidae</taxon>
        <taxon>Agaricales</taxon>
        <taxon>Marasmiineae</taxon>
        <taxon>Mycenaceae</taxon>
        <taxon>Mycena</taxon>
    </lineage>
</organism>
<evidence type="ECO:0000313" key="1">
    <source>
        <dbReference type="EMBL" id="KAJ7760865.1"/>
    </source>
</evidence>
<sequence>MACQMKRRSFSRTTVDSGDLDHLFQFVFTITTWTLEKPPLEKLVAILRLSHFFDIESGTAYAVHYLSDHPVLTAPMRLFLALTYDVDPWVTIAFQDLMKKSILDITENDEQLLGRFVYRLLVRSHAEVAQHRSNLAFCAPVVIHVAHCASQYQRKRCVQFWEDAWFGRKETPGMVTALLDQGIPGAALYSVLDKFQVSGMFDDCRLLTLISLRDTDTKISSIKKEDVLIAEAIKKISCSM</sequence>
<keyword evidence="2" id="KW-1185">Reference proteome</keyword>
<reference evidence="1" key="1">
    <citation type="submission" date="2023-03" db="EMBL/GenBank/DDBJ databases">
        <title>Massive genome expansion in bonnet fungi (Mycena s.s.) driven by repeated elements and novel gene families across ecological guilds.</title>
        <authorList>
            <consortium name="Lawrence Berkeley National Laboratory"/>
            <person name="Harder C.B."/>
            <person name="Miyauchi S."/>
            <person name="Viragh M."/>
            <person name="Kuo A."/>
            <person name="Thoen E."/>
            <person name="Andreopoulos B."/>
            <person name="Lu D."/>
            <person name="Skrede I."/>
            <person name="Drula E."/>
            <person name="Henrissat B."/>
            <person name="Morin E."/>
            <person name="Kohler A."/>
            <person name="Barry K."/>
            <person name="LaButti K."/>
            <person name="Morin E."/>
            <person name="Salamov A."/>
            <person name="Lipzen A."/>
            <person name="Mereny Z."/>
            <person name="Hegedus B."/>
            <person name="Baldrian P."/>
            <person name="Stursova M."/>
            <person name="Weitz H."/>
            <person name="Taylor A."/>
            <person name="Grigoriev I.V."/>
            <person name="Nagy L.G."/>
            <person name="Martin F."/>
            <person name="Kauserud H."/>
        </authorList>
    </citation>
    <scope>NUCLEOTIDE SEQUENCE</scope>
    <source>
        <strain evidence="1">CBHHK188m</strain>
    </source>
</reference>
<dbReference type="Proteomes" id="UP001215280">
    <property type="component" value="Unassembled WGS sequence"/>
</dbReference>